<dbReference type="InterPro" id="IPR050189">
    <property type="entry name" value="MFS_Efflux_Transporters"/>
</dbReference>
<dbReference type="Pfam" id="PF07690">
    <property type="entry name" value="MFS_1"/>
    <property type="match status" value="1"/>
</dbReference>
<evidence type="ECO:0000313" key="9">
    <source>
        <dbReference type="Proteomes" id="UP000007437"/>
    </source>
</evidence>
<dbReference type="CDD" id="cd17324">
    <property type="entry name" value="MFS_NepI_like"/>
    <property type="match status" value="1"/>
</dbReference>
<feature type="transmembrane region" description="Helical" evidence="6">
    <location>
        <begin position="312"/>
        <end position="329"/>
    </location>
</feature>
<dbReference type="EMBL" id="FR687359">
    <property type="protein sequence ID" value="CBW75905.1"/>
    <property type="molecule type" value="Genomic_DNA"/>
</dbReference>
<keyword evidence="3 6" id="KW-0812">Transmembrane</keyword>
<dbReference type="Proteomes" id="UP000007437">
    <property type="component" value="Chromosome"/>
</dbReference>
<gene>
    <name evidence="8" type="ordered locus">RBRH_01502</name>
</gene>
<dbReference type="PANTHER" id="PTHR43124">
    <property type="entry name" value="PURINE EFFLUX PUMP PBUE"/>
    <property type="match status" value="1"/>
</dbReference>
<evidence type="ECO:0000256" key="3">
    <source>
        <dbReference type="ARBA" id="ARBA00022692"/>
    </source>
</evidence>
<dbReference type="STRING" id="882378.RBRH_01502"/>
<keyword evidence="4 6" id="KW-1133">Transmembrane helix</keyword>
<evidence type="ECO:0000256" key="5">
    <source>
        <dbReference type="ARBA" id="ARBA00023136"/>
    </source>
</evidence>
<dbReference type="Gene3D" id="1.20.1250.20">
    <property type="entry name" value="MFS general substrate transporter like domains"/>
    <property type="match status" value="2"/>
</dbReference>
<name>E5AKU8_MYCRK</name>
<dbReference type="AlphaFoldDB" id="E5AKU8"/>
<protein>
    <submittedName>
        <fullName evidence="8">Putative efflux protein</fullName>
    </submittedName>
</protein>
<dbReference type="HOGENOM" id="CLU_001265_61_2_4"/>
<dbReference type="GO" id="GO:0022857">
    <property type="term" value="F:transmembrane transporter activity"/>
    <property type="evidence" value="ECO:0007669"/>
    <property type="project" value="InterPro"/>
</dbReference>
<feature type="transmembrane region" description="Helical" evidence="6">
    <location>
        <begin position="45"/>
        <end position="71"/>
    </location>
</feature>
<dbReference type="KEGG" id="brh:RBRH_01502"/>
<keyword evidence="5 6" id="KW-0472">Membrane</keyword>
<dbReference type="InterPro" id="IPR011701">
    <property type="entry name" value="MFS"/>
</dbReference>
<dbReference type="InterPro" id="IPR020846">
    <property type="entry name" value="MFS_dom"/>
</dbReference>
<feature type="transmembrane region" description="Helical" evidence="6">
    <location>
        <begin position="204"/>
        <end position="226"/>
    </location>
</feature>
<feature type="transmembrane region" description="Helical" evidence="6">
    <location>
        <begin position="335"/>
        <end position="355"/>
    </location>
</feature>
<feature type="domain" description="Major facilitator superfamily (MFS) profile" evidence="7">
    <location>
        <begin position="50"/>
        <end position="428"/>
    </location>
</feature>
<feature type="transmembrane region" description="Helical" evidence="6">
    <location>
        <begin position="401"/>
        <end position="419"/>
    </location>
</feature>
<evidence type="ECO:0000256" key="6">
    <source>
        <dbReference type="SAM" id="Phobius"/>
    </source>
</evidence>
<evidence type="ECO:0000259" key="7">
    <source>
        <dbReference type="PROSITE" id="PS50850"/>
    </source>
</evidence>
<feature type="transmembrane region" description="Helical" evidence="6">
    <location>
        <begin position="174"/>
        <end position="192"/>
    </location>
</feature>
<feature type="transmembrane region" description="Helical" evidence="6">
    <location>
        <begin position="376"/>
        <end position="395"/>
    </location>
</feature>
<dbReference type="eggNOG" id="COG2814">
    <property type="taxonomic scope" value="Bacteria"/>
</dbReference>
<feature type="transmembrane region" description="Helical" evidence="6">
    <location>
        <begin position="145"/>
        <end position="167"/>
    </location>
</feature>
<feature type="transmembrane region" description="Helical" evidence="6">
    <location>
        <begin position="83"/>
        <end position="105"/>
    </location>
</feature>
<sequence>MRDRRRVAIDDVQQQGFPRYSKMALHGLRAHTPRAPDRGSLPRSLLMPLPLIALAIAAFGIGTTEFVIMGLLPDVARDLRVSIPAAGMLVSGYALGVTIGAPIVAMLTANLPRKRALMSLVGVFIVGNLLCAVAPDYAVLMGARVVTAFCHGAFFGIGSVVAAGLVAPNRRAQAIALMFTGLTLANVLGVPLGTALGQMAGWRATFWAVTLIGVLAAAALGAWLPAKIEMQRASFGHEFNVMKNPQVLLVLGISVFASASLFSVFTYITPILEDVTGLTPHHVTLVLLLFGLGLTVGSTLGGRLADWRLLPSLKTLLLSIACALAVFSFTMKLPAAAMATVFVWGILSFAVVPPVQMLIVERASAAPNLASTLNQGAFNLGNASGAWLGGAAIGAGWPLHWLPYVGIAMALGALVLAAWSYSLDRRAPACVTPS</sequence>
<feature type="transmembrane region" description="Helical" evidence="6">
    <location>
        <begin position="280"/>
        <end position="300"/>
    </location>
</feature>
<feature type="transmembrane region" description="Helical" evidence="6">
    <location>
        <begin position="117"/>
        <end position="139"/>
    </location>
</feature>
<accession>E5AKU8</accession>
<feature type="transmembrane region" description="Helical" evidence="6">
    <location>
        <begin position="247"/>
        <end position="268"/>
    </location>
</feature>
<comment type="subcellular location">
    <subcellularLocation>
        <location evidence="1">Cell membrane</location>
        <topology evidence="1">Multi-pass membrane protein</topology>
    </subcellularLocation>
</comment>
<evidence type="ECO:0000256" key="2">
    <source>
        <dbReference type="ARBA" id="ARBA00022475"/>
    </source>
</evidence>
<evidence type="ECO:0000256" key="1">
    <source>
        <dbReference type="ARBA" id="ARBA00004651"/>
    </source>
</evidence>
<keyword evidence="2" id="KW-1003">Cell membrane</keyword>
<evidence type="ECO:0000256" key="4">
    <source>
        <dbReference type="ARBA" id="ARBA00022989"/>
    </source>
</evidence>
<evidence type="ECO:0000313" key="8">
    <source>
        <dbReference type="EMBL" id="CBW75905.1"/>
    </source>
</evidence>
<dbReference type="PANTHER" id="PTHR43124:SF8">
    <property type="entry name" value="INNER MEMBRANE TRANSPORT PROTEIN YDHP"/>
    <property type="match status" value="1"/>
</dbReference>
<organism evidence="8 9">
    <name type="scientific">Mycetohabitans rhizoxinica (strain DSM 19002 / CIP 109453 / HKI 454)</name>
    <name type="common">Paraburkholderia rhizoxinica</name>
    <dbReference type="NCBI Taxonomy" id="882378"/>
    <lineage>
        <taxon>Bacteria</taxon>
        <taxon>Pseudomonadati</taxon>
        <taxon>Pseudomonadota</taxon>
        <taxon>Betaproteobacteria</taxon>
        <taxon>Burkholderiales</taxon>
        <taxon>Burkholderiaceae</taxon>
        <taxon>Mycetohabitans</taxon>
    </lineage>
</organism>
<dbReference type="GO" id="GO:0005886">
    <property type="term" value="C:plasma membrane"/>
    <property type="evidence" value="ECO:0007669"/>
    <property type="project" value="UniProtKB-SubCell"/>
</dbReference>
<reference evidence="8 9" key="1">
    <citation type="journal article" date="2011" name="J. Bacteriol.">
        <title>Complete genome sequence of Burkholderia rhizoxinica, an endosymbiont of Rhizopus microsporus.</title>
        <authorList>
            <person name="Lackner G."/>
            <person name="Moebius N."/>
            <person name="Partida-Martinez L."/>
            <person name="Hertweck C."/>
        </authorList>
    </citation>
    <scope>NUCLEOTIDE SEQUENCE [LARGE SCALE GENOMIC DNA]</scope>
    <source>
        <strain evidence="9">DSM 19002 / CIP 109453 / HKI 454</strain>
    </source>
</reference>
<proteinExistence type="predicted"/>
<dbReference type="PROSITE" id="PS50850">
    <property type="entry name" value="MFS"/>
    <property type="match status" value="1"/>
</dbReference>
<dbReference type="SUPFAM" id="SSF103473">
    <property type="entry name" value="MFS general substrate transporter"/>
    <property type="match status" value="1"/>
</dbReference>
<dbReference type="InterPro" id="IPR036259">
    <property type="entry name" value="MFS_trans_sf"/>
</dbReference>